<dbReference type="EMBL" id="HBUF01431903">
    <property type="protein sequence ID" value="CAG6742061.1"/>
    <property type="molecule type" value="Transcribed_RNA"/>
</dbReference>
<feature type="compositionally biased region" description="Polar residues" evidence="1">
    <location>
        <begin position="7"/>
        <end position="31"/>
    </location>
</feature>
<dbReference type="EMBL" id="HBUF01282220">
    <property type="protein sequence ID" value="CAG6687621.1"/>
    <property type="molecule type" value="Transcribed_RNA"/>
</dbReference>
<protein>
    <submittedName>
        <fullName evidence="2">Uncharacterized protein</fullName>
    </submittedName>
</protein>
<dbReference type="EMBL" id="HBUF01081136">
    <property type="protein sequence ID" value="CAG6632934.1"/>
    <property type="molecule type" value="Transcribed_RNA"/>
</dbReference>
<dbReference type="EMBL" id="HBUF01081137">
    <property type="protein sequence ID" value="CAG6632937.1"/>
    <property type="molecule type" value="Transcribed_RNA"/>
</dbReference>
<evidence type="ECO:0000256" key="1">
    <source>
        <dbReference type="SAM" id="MobiDB-lite"/>
    </source>
</evidence>
<organism evidence="2">
    <name type="scientific">Cacopsylla melanoneura</name>
    <dbReference type="NCBI Taxonomy" id="428564"/>
    <lineage>
        <taxon>Eukaryota</taxon>
        <taxon>Metazoa</taxon>
        <taxon>Ecdysozoa</taxon>
        <taxon>Arthropoda</taxon>
        <taxon>Hexapoda</taxon>
        <taxon>Insecta</taxon>
        <taxon>Pterygota</taxon>
        <taxon>Neoptera</taxon>
        <taxon>Paraneoptera</taxon>
        <taxon>Hemiptera</taxon>
        <taxon>Sternorrhyncha</taxon>
        <taxon>Psylloidea</taxon>
        <taxon>Psyllidae</taxon>
        <taxon>Psyllinae</taxon>
        <taxon>Cacopsylla</taxon>
    </lineage>
</organism>
<proteinExistence type="predicted"/>
<name>A0A8D8QKL4_9HEMI</name>
<dbReference type="EMBL" id="HBUF01431904">
    <property type="protein sequence ID" value="CAG6742063.1"/>
    <property type="molecule type" value="Transcribed_RNA"/>
</dbReference>
<dbReference type="AlphaFoldDB" id="A0A8D8QKL4"/>
<feature type="region of interest" description="Disordered" evidence="1">
    <location>
        <begin position="1"/>
        <end position="31"/>
    </location>
</feature>
<accession>A0A8D8QKL4</accession>
<evidence type="ECO:0000313" key="2">
    <source>
        <dbReference type="EMBL" id="CAG6632937.1"/>
    </source>
</evidence>
<dbReference type="EMBL" id="HBUF01612278">
    <property type="protein sequence ID" value="CAG6779015.1"/>
    <property type="molecule type" value="Transcribed_RNA"/>
</dbReference>
<dbReference type="EMBL" id="HBUF01612279">
    <property type="protein sequence ID" value="CAG6779017.1"/>
    <property type="molecule type" value="Transcribed_RNA"/>
</dbReference>
<reference evidence="2" key="1">
    <citation type="submission" date="2021-05" db="EMBL/GenBank/DDBJ databases">
        <authorList>
            <person name="Alioto T."/>
            <person name="Alioto T."/>
            <person name="Gomez Garrido J."/>
        </authorList>
    </citation>
    <scope>NUCLEOTIDE SEQUENCE</scope>
</reference>
<dbReference type="EMBL" id="HBUF01282219">
    <property type="protein sequence ID" value="CAG6687619.1"/>
    <property type="molecule type" value="Transcribed_RNA"/>
</dbReference>
<sequence>MALGIENPTSTCRMINPSTTPTPAMKNSNTSRCPSLKLITTAITKTMKNIPKSMKKTTMCLPLLTVQSFKPPVVNLKPQNTNLPTPEKYLTRSPTVILSTV</sequence>